<dbReference type="SMART" id="SM00304">
    <property type="entry name" value="HAMP"/>
    <property type="match status" value="1"/>
</dbReference>
<dbReference type="PROSITE" id="PS50885">
    <property type="entry name" value="HAMP"/>
    <property type="match status" value="1"/>
</dbReference>
<accession>A0A9E6RCW6</accession>
<dbReference type="InterPro" id="IPR003660">
    <property type="entry name" value="HAMP_dom"/>
</dbReference>
<gene>
    <name evidence="10" type="ORF">K6K41_12130</name>
</gene>
<dbReference type="Pfam" id="PF02518">
    <property type="entry name" value="HATPase_c"/>
    <property type="match status" value="1"/>
</dbReference>
<dbReference type="KEGG" id="cmet:K6K41_12130"/>
<dbReference type="PANTHER" id="PTHR24421">
    <property type="entry name" value="NITRATE/NITRITE SENSOR PROTEIN NARX-RELATED"/>
    <property type="match status" value="1"/>
</dbReference>
<evidence type="ECO:0000313" key="10">
    <source>
        <dbReference type="EMBL" id="QZO01977.1"/>
    </source>
</evidence>
<evidence type="ECO:0000256" key="8">
    <source>
        <dbReference type="SAM" id="Phobius"/>
    </source>
</evidence>
<evidence type="ECO:0000256" key="6">
    <source>
        <dbReference type="SAM" id="Coils"/>
    </source>
</evidence>
<evidence type="ECO:0000256" key="2">
    <source>
        <dbReference type="ARBA" id="ARBA00022553"/>
    </source>
</evidence>
<reference evidence="10" key="1">
    <citation type="submission" date="2021-08" db="EMBL/GenBank/DDBJ databases">
        <authorList>
            <person name="Zhang H."/>
            <person name="Xu M."/>
            <person name="Yu Z."/>
            <person name="Yang L."/>
            <person name="Cai Y."/>
        </authorList>
    </citation>
    <scope>NUCLEOTIDE SEQUENCE</scope>
    <source>
        <strain evidence="10">CHL1</strain>
    </source>
</reference>
<dbReference type="CDD" id="cd06225">
    <property type="entry name" value="HAMP"/>
    <property type="match status" value="1"/>
</dbReference>
<feature type="compositionally biased region" description="Basic and acidic residues" evidence="7">
    <location>
        <begin position="474"/>
        <end position="483"/>
    </location>
</feature>
<keyword evidence="3" id="KW-0808">Transferase</keyword>
<protein>
    <submittedName>
        <fullName evidence="10">HAMP domain-containing protein</fullName>
    </submittedName>
</protein>
<dbReference type="InterPro" id="IPR050482">
    <property type="entry name" value="Sensor_HK_TwoCompSys"/>
</dbReference>
<feature type="transmembrane region" description="Helical" evidence="8">
    <location>
        <begin position="20"/>
        <end position="44"/>
    </location>
</feature>
<evidence type="ECO:0000256" key="4">
    <source>
        <dbReference type="ARBA" id="ARBA00022777"/>
    </source>
</evidence>
<dbReference type="GO" id="GO:0000155">
    <property type="term" value="F:phosphorelay sensor kinase activity"/>
    <property type="evidence" value="ECO:0007669"/>
    <property type="project" value="InterPro"/>
</dbReference>
<dbReference type="GO" id="GO:0016020">
    <property type="term" value="C:membrane"/>
    <property type="evidence" value="ECO:0007669"/>
    <property type="project" value="UniProtKB-SubCell"/>
</dbReference>
<sequence>MSQPIASNGPSPGRRTAIDLRWALVVRIILVALLCVAGAAAFTLRNIATEADAQNEDTAGSVAQHLRTQLFRIETQLDRADRFPDWEAVTNYTLRPGQCVQLLHPNGALRNSVCAGTDQRSLRAPGWFTAGYCALFPEGSTAERALASRGATKGTVRATIAPEAVAERAWHELSRMLGVWTAMVVALCILVYVVVHHALKPAEEILVGINRLGDGDLSHRLPPFRLNELDRISQVLNELALKLQNTTRERADLARQLVDAQERERSHIARELHDDVAQRLAALSVAARSIRKSVGAVTPAVAKECDEFVEMGTGTLRALRETLVLLRPPEIDELGLVTSLQELVDAQNRIAAGAPAISFRRDGDFDGLPAETAAHTYRIVQEALTNALRHAGAKHVHVTLRNVVAPLPGEDRRIELTVADDGEGPGPDWASARPGSVGLIGIRERVFALSGDFHAGPRETGGFELSVGFPASGPHDERKGEAA</sequence>
<proteinExistence type="predicted"/>
<dbReference type="GO" id="GO:0046983">
    <property type="term" value="F:protein dimerization activity"/>
    <property type="evidence" value="ECO:0007669"/>
    <property type="project" value="InterPro"/>
</dbReference>
<dbReference type="Proteomes" id="UP000825701">
    <property type="component" value="Chromosome"/>
</dbReference>
<keyword evidence="5" id="KW-0902">Two-component regulatory system</keyword>
<feature type="region of interest" description="Disordered" evidence="7">
    <location>
        <begin position="464"/>
        <end position="483"/>
    </location>
</feature>
<evidence type="ECO:0000313" key="11">
    <source>
        <dbReference type="Proteomes" id="UP000825701"/>
    </source>
</evidence>
<dbReference type="Gene3D" id="3.30.565.10">
    <property type="entry name" value="Histidine kinase-like ATPase, C-terminal domain"/>
    <property type="match status" value="1"/>
</dbReference>
<keyword evidence="11" id="KW-1185">Reference proteome</keyword>
<dbReference type="Pfam" id="PF00672">
    <property type="entry name" value="HAMP"/>
    <property type="match status" value="1"/>
</dbReference>
<keyword evidence="2" id="KW-0597">Phosphoprotein</keyword>
<evidence type="ECO:0000256" key="7">
    <source>
        <dbReference type="SAM" id="MobiDB-lite"/>
    </source>
</evidence>
<comment type="subcellular location">
    <subcellularLocation>
        <location evidence="1">Membrane</location>
    </subcellularLocation>
</comment>
<dbReference type="Gene3D" id="1.20.5.1930">
    <property type="match status" value="1"/>
</dbReference>
<dbReference type="InterPro" id="IPR003594">
    <property type="entry name" value="HATPase_dom"/>
</dbReference>
<evidence type="ECO:0000256" key="5">
    <source>
        <dbReference type="ARBA" id="ARBA00023012"/>
    </source>
</evidence>
<evidence type="ECO:0000256" key="3">
    <source>
        <dbReference type="ARBA" id="ARBA00022679"/>
    </source>
</evidence>
<keyword evidence="8" id="KW-0472">Membrane</keyword>
<feature type="transmembrane region" description="Helical" evidence="8">
    <location>
        <begin position="177"/>
        <end position="195"/>
    </location>
</feature>
<dbReference type="Gene3D" id="6.10.340.10">
    <property type="match status" value="1"/>
</dbReference>
<dbReference type="Pfam" id="PF07730">
    <property type="entry name" value="HisKA_3"/>
    <property type="match status" value="1"/>
</dbReference>
<keyword evidence="8" id="KW-1133">Transmembrane helix</keyword>
<dbReference type="InterPro" id="IPR036890">
    <property type="entry name" value="HATPase_C_sf"/>
</dbReference>
<dbReference type="CDD" id="cd16917">
    <property type="entry name" value="HATPase_UhpB-NarQ-NarX-like"/>
    <property type="match status" value="1"/>
</dbReference>
<keyword evidence="4" id="KW-0418">Kinase</keyword>
<dbReference type="PANTHER" id="PTHR24421:SF58">
    <property type="entry name" value="SIGNAL TRANSDUCTION HISTIDINE-PROTEIN KINASE_PHOSPHATASE UHPB"/>
    <property type="match status" value="1"/>
</dbReference>
<keyword evidence="6" id="KW-0175">Coiled coil</keyword>
<dbReference type="InterPro" id="IPR011712">
    <property type="entry name" value="Sig_transdc_His_kin_sub3_dim/P"/>
</dbReference>
<evidence type="ECO:0000256" key="1">
    <source>
        <dbReference type="ARBA" id="ARBA00004370"/>
    </source>
</evidence>
<evidence type="ECO:0000259" key="9">
    <source>
        <dbReference type="PROSITE" id="PS50885"/>
    </source>
</evidence>
<organism evidence="10 11">
    <name type="scientific">Chenggangzhangella methanolivorans</name>
    <dbReference type="NCBI Taxonomy" id="1437009"/>
    <lineage>
        <taxon>Bacteria</taxon>
        <taxon>Pseudomonadati</taxon>
        <taxon>Pseudomonadota</taxon>
        <taxon>Alphaproteobacteria</taxon>
        <taxon>Hyphomicrobiales</taxon>
        <taxon>Methylopilaceae</taxon>
        <taxon>Chenggangzhangella</taxon>
    </lineage>
</organism>
<keyword evidence="8" id="KW-0812">Transmembrane</keyword>
<feature type="domain" description="HAMP" evidence="9">
    <location>
        <begin position="196"/>
        <end position="248"/>
    </location>
</feature>
<name>A0A9E6RCW6_9HYPH</name>
<dbReference type="AlphaFoldDB" id="A0A9E6RCW6"/>
<dbReference type="SUPFAM" id="SSF55874">
    <property type="entry name" value="ATPase domain of HSP90 chaperone/DNA topoisomerase II/histidine kinase"/>
    <property type="match status" value="1"/>
</dbReference>
<dbReference type="RefSeq" id="WP_261405348.1">
    <property type="nucleotide sequence ID" value="NZ_CP081869.1"/>
</dbReference>
<dbReference type="EMBL" id="CP081869">
    <property type="protein sequence ID" value="QZO01977.1"/>
    <property type="molecule type" value="Genomic_DNA"/>
</dbReference>
<feature type="coiled-coil region" evidence="6">
    <location>
        <begin position="229"/>
        <end position="263"/>
    </location>
</feature>